<proteinExistence type="inferred from homology"/>
<feature type="domain" description="Aminotransferase class I/classII large" evidence="6">
    <location>
        <begin position="165"/>
        <end position="391"/>
    </location>
</feature>
<evidence type="ECO:0000256" key="4">
    <source>
        <dbReference type="ARBA" id="ARBA00022679"/>
    </source>
</evidence>
<dbReference type="InterPro" id="IPR050859">
    <property type="entry name" value="Class-I_PLP-dep_aminotransf"/>
</dbReference>
<dbReference type="InterPro" id="IPR015421">
    <property type="entry name" value="PyrdxlP-dep_Trfase_major"/>
</dbReference>
<dbReference type="PANTHER" id="PTHR42790">
    <property type="entry name" value="AMINOTRANSFERASE"/>
    <property type="match status" value="1"/>
</dbReference>
<dbReference type="CDD" id="cd00609">
    <property type="entry name" value="AAT_like"/>
    <property type="match status" value="1"/>
</dbReference>
<dbReference type="GO" id="GO:0030170">
    <property type="term" value="F:pyridoxal phosphate binding"/>
    <property type="evidence" value="ECO:0007669"/>
    <property type="project" value="InterPro"/>
</dbReference>
<dbReference type="EMBL" id="WIWV01000041">
    <property type="protein sequence ID" value="KAF7716409.1"/>
    <property type="molecule type" value="Genomic_DNA"/>
</dbReference>
<comment type="caution">
    <text evidence="7">The sequence shown here is derived from an EMBL/GenBank/DDBJ whole genome shotgun (WGS) entry which is preliminary data.</text>
</comment>
<dbReference type="InterPro" id="IPR015424">
    <property type="entry name" value="PyrdxlP-dep_Trfase"/>
</dbReference>
<protein>
    <recommendedName>
        <fullName evidence="6">Aminotransferase class I/classII large domain-containing protein</fullName>
    </recommendedName>
</protein>
<dbReference type="InterPro" id="IPR004839">
    <property type="entry name" value="Aminotransferase_I/II_large"/>
</dbReference>
<gene>
    <name evidence="7" type="ORF">PECM_005712</name>
</gene>
<dbReference type="Proteomes" id="UP000631181">
    <property type="component" value="Unassembled WGS sequence"/>
</dbReference>
<dbReference type="Pfam" id="PF00155">
    <property type="entry name" value="Aminotran_1_2"/>
    <property type="match status" value="1"/>
</dbReference>
<organism evidence="7 8">
    <name type="scientific">Penicillium ucsense</name>
    <dbReference type="NCBI Taxonomy" id="2839758"/>
    <lineage>
        <taxon>Eukaryota</taxon>
        <taxon>Fungi</taxon>
        <taxon>Dikarya</taxon>
        <taxon>Ascomycota</taxon>
        <taxon>Pezizomycotina</taxon>
        <taxon>Eurotiomycetes</taxon>
        <taxon>Eurotiomycetidae</taxon>
        <taxon>Eurotiales</taxon>
        <taxon>Aspergillaceae</taxon>
        <taxon>Penicillium</taxon>
    </lineage>
</organism>
<name>A0A8J8W1Z7_9EURO</name>
<accession>A0A8J8W1Z7</accession>
<sequence length="585" mass="65874">MAPTPSPQPLDLSHHFSYAARNRAPSSIKEFYKYFAIPGIANFAGGLPHPSYFPYDTLEATVARPQRLDRSSKDDSKADRLVIPKEVPTTDPSQKIDLSTALQYGTAQGYPPLFSFLRKFTREHLHPNVPYADGPDIVLSCGNTDGFSKAVELFTNIWNPDRDWIQQREGVLCEEFTYMNAIQTIRPRGLNIVTVAVDAQGMVAHGKGGLEDVLSNWDFRRGRRPHLMYTVTIGQNPTGGNLSIERRKEIYALCSKFDVIIVEDEPYWNLQFPSAYEKEIHHRGGSTAMSTPYDRSYNAEGKSSGYAFLDSLVPSYLSIDTEGRVVRLDTFSKTVAPGSRLGWITAQPAVIERITRITEVSTQQPSGFVQAIVAQTIIGEQLTDKATRDSRSWHMDGWVRWLEGLRGGYERRMNDMCTILEENKYLYSEESCEDPSSVAEHGNDWEVVERTQMLDFVWPKGGMFAWVELHLENHPLRAKYSEQRLSKAFWVHLTQKPHVCLVGPGQIFAAGPSSVQKQHRYIRVSFAPMDPGDVASYTNRLIDGFRSFWKRKNLDGLEESGDEKTLASLGNLQLNSGVSFLGPGC</sequence>
<dbReference type="Gene3D" id="3.40.640.10">
    <property type="entry name" value="Type I PLP-dependent aspartate aminotransferase-like (Major domain)"/>
    <property type="match status" value="1"/>
</dbReference>
<keyword evidence="5" id="KW-0663">Pyridoxal phosphate</keyword>
<dbReference type="GO" id="GO:1901605">
    <property type="term" value="P:alpha-amino acid metabolic process"/>
    <property type="evidence" value="ECO:0007669"/>
    <property type="project" value="TreeGrafter"/>
</dbReference>
<evidence type="ECO:0000313" key="7">
    <source>
        <dbReference type="EMBL" id="KAF7716409.1"/>
    </source>
</evidence>
<dbReference type="PANTHER" id="PTHR42790:SF1">
    <property type="entry name" value="AROMATIC AMINO ACID AMINOTRANSFERASE, HYPOTHETICAL (EUROFUNG)"/>
    <property type="match status" value="1"/>
</dbReference>
<keyword evidence="4" id="KW-0808">Transferase</keyword>
<reference evidence="7" key="1">
    <citation type="journal article" date="2020" name="Front. Microbiol.">
        <title>Gene regulatory networks of Penicillium echinulatum 2HH and Penicillium oxalicum 114-2 inferred by a computational biology approach.</title>
        <authorList>
            <person name="Lenz A.R."/>
            <person name="Galan-Vasquez E."/>
            <person name="Balbinot E."/>
            <person name="De Abreu F.P."/>
            <person name="De Oliveira N.S."/>
            <person name="Da Rosa L.O."/>
            <person name="De Avila E Silva S."/>
            <person name="Camassola M."/>
            <person name="Dillon A.J.P."/>
            <person name="Perez-Rueda E."/>
        </authorList>
    </citation>
    <scope>NUCLEOTIDE SEQUENCE</scope>
    <source>
        <strain evidence="7">S1M29</strain>
    </source>
</reference>
<evidence type="ECO:0000313" key="8">
    <source>
        <dbReference type="Proteomes" id="UP000631181"/>
    </source>
</evidence>
<dbReference type="AlphaFoldDB" id="A0A8J8W1Z7"/>
<evidence type="ECO:0000256" key="2">
    <source>
        <dbReference type="ARBA" id="ARBA00007441"/>
    </source>
</evidence>
<keyword evidence="3" id="KW-0032">Aminotransferase</keyword>
<keyword evidence="8" id="KW-1185">Reference proteome</keyword>
<evidence type="ECO:0000256" key="5">
    <source>
        <dbReference type="ARBA" id="ARBA00022898"/>
    </source>
</evidence>
<comment type="cofactor">
    <cofactor evidence="1">
        <name>pyridoxal 5'-phosphate</name>
        <dbReference type="ChEBI" id="CHEBI:597326"/>
    </cofactor>
</comment>
<evidence type="ECO:0000256" key="3">
    <source>
        <dbReference type="ARBA" id="ARBA00022576"/>
    </source>
</evidence>
<evidence type="ECO:0000256" key="1">
    <source>
        <dbReference type="ARBA" id="ARBA00001933"/>
    </source>
</evidence>
<dbReference type="GO" id="GO:0008483">
    <property type="term" value="F:transaminase activity"/>
    <property type="evidence" value="ECO:0007669"/>
    <property type="project" value="UniProtKB-KW"/>
</dbReference>
<evidence type="ECO:0000259" key="6">
    <source>
        <dbReference type="Pfam" id="PF00155"/>
    </source>
</evidence>
<dbReference type="OrthoDB" id="691673at2759"/>
<comment type="similarity">
    <text evidence="2">Belongs to the class-I pyridoxal-phosphate-dependent aminotransferase family.</text>
</comment>
<dbReference type="SUPFAM" id="SSF53383">
    <property type="entry name" value="PLP-dependent transferases"/>
    <property type="match status" value="1"/>
</dbReference>